<evidence type="ECO:0000313" key="2">
    <source>
        <dbReference type="Proteomes" id="UP000324222"/>
    </source>
</evidence>
<dbReference type="EMBL" id="VSRR010002826">
    <property type="protein sequence ID" value="MPC33390.1"/>
    <property type="molecule type" value="Genomic_DNA"/>
</dbReference>
<protein>
    <submittedName>
        <fullName evidence="1">Uncharacterized protein</fullName>
    </submittedName>
</protein>
<proteinExistence type="predicted"/>
<comment type="caution">
    <text evidence="1">The sequence shown here is derived from an EMBL/GenBank/DDBJ whole genome shotgun (WGS) entry which is preliminary data.</text>
</comment>
<gene>
    <name evidence="1" type="ORF">E2C01_026740</name>
</gene>
<name>A0A5B7EG40_PORTR</name>
<accession>A0A5B7EG40</accession>
<keyword evidence="2" id="KW-1185">Reference proteome</keyword>
<sequence>MIIFPSSLFRPLSYPYRQRAIYGVKITSDVTVNKRTAREKFSLVSGAGRVDLRGSREESEKVKRKRKEEREAAYVTLHFIAALTPLLSVSSEAVSGGGYFPRLAAEGRWVPCEYHVHE</sequence>
<reference evidence="1 2" key="1">
    <citation type="submission" date="2019-05" db="EMBL/GenBank/DDBJ databases">
        <title>Another draft genome of Portunus trituberculatus and its Hox gene families provides insights of decapod evolution.</title>
        <authorList>
            <person name="Jeong J.-H."/>
            <person name="Song I."/>
            <person name="Kim S."/>
            <person name="Choi T."/>
            <person name="Kim D."/>
            <person name="Ryu S."/>
            <person name="Kim W."/>
        </authorList>
    </citation>
    <scope>NUCLEOTIDE SEQUENCE [LARGE SCALE GENOMIC DNA]</scope>
    <source>
        <tissue evidence="1">Muscle</tissue>
    </source>
</reference>
<organism evidence="1 2">
    <name type="scientific">Portunus trituberculatus</name>
    <name type="common">Swimming crab</name>
    <name type="synonym">Neptunus trituberculatus</name>
    <dbReference type="NCBI Taxonomy" id="210409"/>
    <lineage>
        <taxon>Eukaryota</taxon>
        <taxon>Metazoa</taxon>
        <taxon>Ecdysozoa</taxon>
        <taxon>Arthropoda</taxon>
        <taxon>Crustacea</taxon>
        <taxon>Multicrustacea</taxon>
        <taxon>Malacostraca</taxon>
        <taxon>Eumalacostraca</taxon>
        <taxon>Eucarida</taxon>
        <taxon>Decapoda</taxon>
        <taxon>Pleocyemata</taxon>
        <taxon>Brachyura</taxon>
        <taxon>Eubrachyura</taxon>
        <taxon>Portunoidea</taxon>
        <taxon>Portunidae</taxon>
        <taxon>Portuninae</taxon>
        <taxon>Portunus</taxon>
    </lineage>
</organism>
<evidence type="ECO:0000313" key="1">
    <source>
        <dbReference type="EMBL" id="MPC33390.1"/>
    </source>
</evidence>
<dbReference type="AlphaFoldDB" id="A0A5B7EG40"/>
<dbReference type="Proteomes" id="UP000324222">
    <property type="component" value="Unassembled WGS sequence"/>
</dbReference>